<evidence type="ECO:0000313" key="4">
    <source>
        <dbReference type="EMBL" id="KAG2209595.1"/>
    </source>
</evidence>
<dbReference type="InterPro" id="IPR012677">
    <property type="entry name" value="Nucleotide-bd_a/b_plait_sf"/>
</dbReference>
<name>A0A8H7RFW1_9FUNG</name>
<dbReference type="AlphaFoldDB" id="A0A8H7RFW1"/>
<protein>
    <recommendedName>
        <fullName evidence="3">RRM domain-containing protein</fullName>
    </recommendedName>
</protein>
<accession>A0A8H7RFW1</accession>
<dbReference type="SUPFAM" id="SSF54928">
    <property type="entry name" value="RNA-binding domain, RBD"/>
    <property type="match status" value="1"/>
</dbReference>
<evidence type="ECO:0000313" key="5">
    <source>
        <dbReference type="Proteomes" id="UP000650833"/>
    </source>
</evidence>
<dbReference type="SMART" id="SM00360">
    <property type="entry name" value="RRM"/>
    <property type="match status" value="1"/>
</dbReference>
<feature type="domain" description="RRM" evidence="3">
    <location>
        <begin position="15"/>
        <end position="84"/>
    </location>
</feature>
<proteinExistence type="predicted"/>
<evidence type="ECO:0000256" key="2">
    <source>
        <dbReference type="SAM" id="MobiDB-lite"/>
    </source>
</evidence>
<gene>
    <name evidence="4" type="ORF">INT46_007590</name>
</gene>
<dbReference type="Gene3D" id="3.30.70.330">
    <property type="match status" value="1"/>
</dbReference>
<comment type="caution">
    <text evidence="4">The sequence shown here is derived from an EMBL/GenBank/DDBJ whole genome shotgun (WGS) entry which is preliminary data.</text>
</comment>
<feature type="region of interest" description="Disordered" evidence="2">
    <location>
        <begin position="96"/>
        <end position="115"/>
    </location>
</feature>
<dbReference type="Proteomes" id="UP000650833">
    <property type="component" value="Unassembled WGS sequence"/>
</dbReference>
<sequence length="267" mass="29307">MAKWNISIPETPSPNYVLVKNIALESTEQTVKEFFLFCGKIKEFELKIDEEDEKHQIALINFERESAAKTAALLSNALIDDSHIIASPYFDIPSTADNEKSIDSPEQQETQESKAKSRIAAEILANGYMLQDHVVAKGLEYDNKYNVSTRLTGFLSTLQSSAKQFDEKYRIWDKAVGIDQKYKIGEKVQTAAQTAQTKAQAALQTPTGQKVQDLANQTLAQIAAVHYEAKKIQGDKLSAHGSPSASSAEPTKNATEAPVAADTKAAQ</sequence>
<dbReference type="Pfam" id="PF00076">
    <property type="entry name" value="RRM_1"/>
    <property type="match status" value="1"/>
</dbReference>
<feature type="compositionally biased region" description="Polar residues" evidence="2">
    <location>
        <begin position="241"/>
        <end position="254"/>
    </location>
</feature>
<reference evidence="4" key="1">
    <citation type="submission" date="2020-12" db="EMBL/GenBank/DDBJ databases">
        <title>Metabolic potential, ecology and presence of endohyphal bacteria is reflected in genomic diversity of Mucoromycotina.</title>
        <authorList>
            <person name="Muszewska A."/>
            <person name="Okrasinska A."/>
            <person name="Steczkiewicz K."/>
            <person name="Drgas O."/>
            <person name="Orlowska M."/>
            <person name="Perlinska-Lenart U."/>
            <person name="Aleksandrzak-Piekarczyk T."/>
            <person name="Szatraj K."/>
            <person name="Zielenkiewicz U."/>
            <person name="Pilsyk S."/>
            <person name="Malc E."/>
            <person name="Mieczkowski P."/>
            <person name="Kruszewska J.S."/>
            <person name="Biernat P."/>
            <person name="Pawlowska J."/>
        </authorList>
    </citation>
    <scope>NUCLEOTIDE SEQUENCE</scope>
    <source>
        <strain evidence="4">CBS 226.32</strain>
    </source>
</reference>
<organism evidence="4 5">
    <name type="scientific">Mucor plumbeus</name>
    <dbReference type="NCBI Taxonomy" id="97098"/>
    <lineage>
        <taxon>Eukaryota</taxon>
        <taxon>Fungi</taxon>
        <taxon>Fungi incertae sedis</taxon>
        <taxon>Mucoromycota</taxon>
        <taxon>Mucoromycotina</taxon>
        <taxon>Mucoromycetes</taxon>
        <taxon>Mucorales</taxon>
        <taxon>Mucorineae</taxon>
        <taxon>Mucoraceae</taxon>
        <taxon>Mucor</taxon>
    </lineage>
</organism>
<dbReference type="InterPro" id="IPR000504">
    <property type="entry name" value="RRM_dom"/>
</dbReference>
<dbReference type="PANTHER" id="PTHR32343:SF10">
    <property type="entry name" value="RNA-BINDING REGION RNP-1 DOMAIN-CONTAINING PROTEIN"/>
    <property type="match status" value="1"/>
</dbReference>
<dbReference type="InterPro" id="IPR035979">
    <property type="entry name" value="RBD_domain_sf"/>
</dbReference>
<evidence type="ECO:0000259" key="3">
    <source>
        <dbReference type="PROSITE" id="PS50102"/>
    </source>
</evidence>
<dbReference type="EMBL" id="JAEPRC010000093">
    <property type="protein sequence ID" value="KAG2209595.1"/>
    <property type="molecule type" value="Genomic_DNA"/>
</dbReference>
<dbReference type="PANTHER" id="PTHR32343">
    <property type="entry name" value="SERINE/ARGININE-RICH SPLICING FACTOR"/>
    <property type="match status" value="1"/>
</dbReference>
<evidence type="ECO:0000256" key="1">
    <source>
        <dbReference type="PROSITE-ProRule" id="PRU00176"/>
    </source>
</evidence>
<dbReference type="OrthoDB" id="7763451at2759"/>
<feature type="region of interest" description="Disordered" evidence="2">
    <location>
        <begin position="234"/>
        <end position="267"/>
    </location>
</feature>
<dbReference type="PROSITE" id="PS50102">
    <property type="entry name" value="RRM"/>
    <property type="match status" value="1"/>
</dbReference>
<dbReference type="GO" id="GO:0003723">
    <property type="term" value="F:RNA binding"/>
    <property type="evidence" value="ECO:0007669"/>
    <property type="project" value="UniProtKB-UniRule"/>
</dbReference>
<keyword evidence="5" id="KW-1185">Reference proteome</keyword>
<keyword evidence="1" id="KW-0694">RNA-binding</keyword>